<evidence type="ECO:0000259" key="2">
    <source>
        <dbReference type="Pfam" id="PF01408"/>
    </source>
</evidence>
<gene>
    <name evidence="3" type="ORF">M6D93_05320</name>
</gene>
<dbReference type="PANTHER" id="PTHR43818">
    <property type="entry name" value="BCDNA.GH03377"/>
    <property type="match status" value="1"/>
</dbReference>
<reference evidence="3" key="1">
    <citation type="journal article" date="2018" name="Int. J. Syst. Evol. Microbiol.">
        <title>Jatrophihabitans telluris sp. nov., isolated from sediment soil of lava forest wetlands and the emended description of the genus Jatrophihabitans.</title>
        <authorList>
            <person name="Lee K.C."/>
            <person name="Suh M.K."/>
            <person name="Eom M.K."/>
            <person name="Kim K.K."/>
            <person name="Kim J.S."/>
            <person name="Kim D.S."/>
            <person name="Ko S.H."/>
            <person name="Shin Y.K."/>
            <person name="Lee J.S."/>
        </authorList>
    </citation>
    <scope>NUCLEOTIDE SEQUENCE</scope>
    <source>
        <strain evidence="3">N237</strain>
    </source>
</reference>
<reference evidence="3" key="2">
    <citation type="submission" date="2022-05" db="EMBL/GenBank/DDBJ databases">
        <authorList>
            <person name="Kim J.-S."/>
            <person name="Lee K."/>
            <person name="Suh M."/>
            <person name="Eom M."/>
            <person name="Kim J.-S."/>
            <person name="Kim D.-S."/>
            <person name="Ko S.-H."/>
            <person name="Shin Y."/>
            <person name="Lee J.-S."/>
        </authorList>
    </citation>
    <scope>NUCLEOTIDE SEQUENCE</scope>
    <source>
        <strain evidence="3">N237</strain>
    </source>
</reference>
<dbReference type="InterPro" id="IPR036291">
    <property type="entry name" value="NAD(P)-bd_dom_sf"/>
</dbReference>
<dbReference type="RefSeq" id="WP_249773321.1">
    <property type="nucleotide sequence ID" value="NZ_CP097332.1"/>
</dbReference>
<dbReference type="InterPro" id="IPR000683">
    <property type="entry name" value="Gfo/Idh/MocA-like_OxRdtase_N"/>
</dbReference>
<evidence type="ECO:0000313" key="3">
    <source>
        <dbReference type="EMBL" id="UQX89425.1"/>
    </source>
</evidence>
<dbReference type="Gene3D" id="3.40.50.720">
    <property type="entry name" value="NAD(P)-binding Rossmann-like Domain"/>
    <property type="match status" value="1"/>
</dbReference>
<dbReference type="SUPFAM" id="SSF55347">
    <property type="entry name" value="Glyceraldehyde-3-phosphate dehydrogenase-like, C-terminal domain"/>
    <property type="match status" value="1"/>
</dbReference>
<accession>A0ABY4R134</accession>
<dbReference type="Proteomes" id="UP001056336">
    <property type="component" value="Chromosome"/>
</dbReference>
<keyword evidence="1" id="KW-0560">Oxidoreductase</keyword>
<sequence>MSALSSPAVRFGVVGLGWRSEFFLRLARLLPDELELTGIAVRRPAAAERAGAEWGVPIFDSPEELVRTGRPQFVITALPWTVNPEVIGTVVGLGCRVLSETPPAPDIAGLHRLWDQVGAGGQVQVAEQYLRLPGHAARSALLQRGVIGEPTSVQVSSTHTYHAIAMMRGLLGARTAPATVSARRFQAPLVDPLTRAGWTHDEQPKPAGTVIATLEFPAGTGLYDFTDNQWHNQLRHRRIVIRGSRGEIADDDVVYLAGPEAILRSKLIRSQLGHDLNLDGYDTEHISFNGEIVFRNPMLGHRLMDEEIAIASVLRDTARWSVDEGPAPYPLAEACHDHRLGLAIDESVATGQDVRVDTEPWMAQLGPRA</sequence>
<dbReference type="Pfam" id="PF01408">
    <property type="entry name" value="GFO_IDH_MocA"/>
    <property type="match status" value="1"/>
</dbReference>
<organism evidence="3 4">
    <name type="scientific">Jatrophihabitans telluris</name>
    <dbReference type="NCBI Taxonomy" id="2038343"/>
    <lineage>
        <taxon>Bacteria</taxon>
        <taxon>Bacillati</taxon>
        <taxon>Actinomycetota</taxon>
        <taxon>Actinomycetes</taxon>
        <taxon>Jatrophihabitantales</taxon>
        <taxon>Jatrophihabitantaceae</taxon>
        <taxon>Jatrophihabitans</taxon>
    </lineage>
</organism>
<evidence type="ECO:0000313" key="4">
    <source>
        <dbReference type="Proteomes" id="UP001056336"/>
    </source>
</evidence>
<keyword evidence="4" id="KW-1185">Reference proteome</keyword>
<name>A0ABY4R134_9ACTN</name>
<dbReference type="PANTHER" id="PTHR43818:SF11">
    <property type="entry name" value="BCDNA.GH03377"/>
    <property type="match status" value="1"/>
</dbReference>
<proteinExistence type="predicted"/>
<dbReference type="SUPFAM" id="SSF51735">
    <property type="entry name" value="NAD(P)-binding Rossmann-fold domains"/>
    <property type="match status" value="1"/>
</dbReference>
<dbReference type="EMBL" id="CP097332">
    <property type="protein sequence ID" value="UQX89425.1"/>
    <property type="molecule type" value="Genomic_DNA"/>
</dbReference>
<dbReference type="InterPro" id="IPR050463">
    <property type="entry name" value="Gfo/Idh/MocA_oxidrdct_glycsds"/>
</dbReference>
<dbReference type="Gene3D" id="3.30.360.10">
    <property type="entry name" value="Dihydrodipicolinate Reductase, domain 2"/>
    <property type="match status" value="1"/>
</dbReference>
<protein>
    <submittedName>
        <fullName evidence="3">Gfo/Idh/MocA family oxidoreductase</fullName>
    </submittedName>
</protein>
<feature type="domain" description="Gfo/Idh/MocA-like oxidoreductase N-terminal" evidence="2">
    <location>
        <begin position="9"/>
        <end position="117"/>
    </location>
</feature>
<evidence type="ECO:0000256" key="1">
    <source>
        <dbReference type="ARBA" id="ARBA00023002"/>
    </source>
</evidence>